<dbReference type="InterPro" id="IPR042099">
    <property type="entry name" value="ANL_N_sf"/>
</dbReference>
<dbReference type="Pfam" id="PF13193">
    <property type="entry name" value="AMP-binding_C"/>
    <property type="match status" value="1"/>
</dbReference>
<dbReference type="GO" id="GO:0004467">
    <property type="term" value="F:long-chain fatty acid-CoA ligase activity"/>
    <property type="evidence" value="ECO:0007669"/>
    <property type="project" value="TreeGrafter"/>
</dbReference>
<reference evidence="6" key="1">
    <citation type="submission" date="2013-02" db="EMBL/GenBank/DDBJ databases">
        <authorList>
            <person name="Hughes D."/>
        </authorList>
    </citation>
    <scope>NUCLEOTIDE SEQUENCE</scope>
    <source>
        <strain>Durham</strain>
        <strain evidence="6">NC isolate 2 -- Noor lab</strain>
    </source>
</reference>
<dbReference type="InterPro" id="IPR045851">
    <property type="entry name" value="AMP-bd_C_sf"/>
</dbReference>
<dbReference type="EnsemblMetazoa" id="MESCA004925-RA">
    <property type="protein sequence ID" value="MESCA004925-PA"/>
    <property type="gene ID" value="MESCA004925"/>
</dbReference>
<organism evidence="5 6">
    <name type="scientific">Megaselia scalaris</name>
    <name type="common">Humpbacked fly</name>
    <name type="synonym">Phora scalaris</name>
    <dbReference type="NCBI Taxonomy" id="36166"/>
    <lineage>
        <taxon>Eukaryota</taxon>
        <taxon>Metazoa</taxon>
        <taxon>Ecdysozoa</taxon>
        <taxon>Arthropoda</taxon>
        <taxon>Hexapoda</taxon>
        <taxon>Insecta</taxon>
        <taxon>Pterygota</taxon>
        <taxon>Neoptera</taxon>
        <taxon>Endopterygota</taxon>
        <taxon>Diptera</taxon>
        <taxon>Brachycera</taxon>
        <taxon>Muscomorpha</taxon>
        <taxon>Platypezoidea</taxon>
        <taxon>Phoridae</taxon>
        <taxon>Megaseliini</taxon>
        <taxon>Megaselia</taxon>
    </lineage>
</organism>
<evidence type="ECO:0000259" key="3">
    <source>
        <dbReference type="Pfam" id="PF00501"/>
    </source>
</evidence>
<dbReference type="PANTHER" id="PTHR24096:SF353">
    <property type="entry name" value="GH16244P-RELATED"/>
    <property type="match status" value="1"/>
</dbReference>
<evidence type="ECO:0000256" key="2">
    <source>
        <dbReference type="ARBA" id="ARBA00023140"/>
    </source>
</evidence>
<feature type="domain" description="AMP-binding enzyme C-terminal" evidence="4">
    <location>
        <begin position="206"/>
        <end position="281"/>
    </location>
</feature>
<protein>
    <recommendedName>
        <fullName evidence="7">AMP-dependent synthetase/ligase domain-containing protein</fullName>
    </recommendedName>
</protein>
<evidence type="ECO:0008006" key="7">
    <source>
        <dbReference type="Google" id="ProtNLM"/>
    </source>
</evidence>
<dbReference type="Proteomes" id="UP000015102">
    <property type="component" value="Unassembled WGS sequence"/>
</dbReference>
<feature type="domain" description="AMP-dependent synthetase/ligase" evidence="3">
    <location>
        <begin position="6"/>
        <end position="157"/>
    </location>
</feature>
<evidence type="ECO:0000313" key="5">
    <source>
        <dbReference type="EnsemblMetazoa" id="MESCA004925-PA"/>
    </source>
</evidence>
<dbReference type="PANTHER" id="PTHR24096">
    <property type="entry name" value="LONG-CHAIN-FATTY-ACID--COA LIGASE"/>
    <property type="match status" value="1"/>
</dbReference>
<sequence>MGMTSLLQSILNNSRRIISQRPFDEEYLLDLVEDYQVTRVYTTVTEFTRLANAISLPSRNLKSLRIVSVGGSYVCSELIMRLQKYLPNGVIVINYTITEFEGIAVQNPDAKINPKSVGKPMHNTFVKVIDSLGQDLGSEKTGEICLKRTDKVFGGYFNNILETEKVIDGWLITGDIGFYDNDGYLYILGRKDEIYTYEGCVFYPTQIEERIYRLKDVREACVLGLKESDENYVPAAVIVTSEKSTLTELDVMMEVMKDMDDCNRLRGGVFFVDEIPKTRNGSYCRKTVSNFIVKSD</sequence>
<dbReference type="GO" id="GO:0046949">
    <property type="term" value="P:fatty-acyl-CoA biosynthetic process"/>
    <property type="evidence" value="ECO:0007669"/>
    <property type="project" value="TreeGrafter"/>
</dbReference>
<evidence type="ECO:0000313" key="6">
    <source>
        <dbReference type="Proteomes" id="UP000015102"/>
    </source>
</evidence>
<dbReference type="SUPFAM" id="SSF56801">
    <property type="entry name" value="Acetyl-CoA synthetase-like"/>
    <property type="match status" value="1"/>
</dbReference>
<proteinExistence type="predicted"/>
<keyword evidence="6" id="KW-1185">Reference proteome</keyword>
<evidence type="ECO:0000259" key="4">
    <source>
        <dbReference type="Pfam" id="PF13193"/>
    </source>
</evidence>
<evidence type="ECO:0000256" key="1">
    <source>
        <dbReference type="ARBA" id="ARBA00004275"/>
    </source>
</evidence>
<dbReference type="GO" id="GO:0005777">
    <property type="term" value="C:peroxisome"/>
    <property type="evidence" value="ECO:0007669"/>
    <property type="project" value="UniProtKB-SubCell"/>
</dbReference>
<accession>T1GMY8</accession>
<dbReference type="OMA" id="YEHSAIE"/>
<dbReference type="InterPro" id="IPR000873">
    <property type="entry name" value="AMP-dep_synth/lig_dom"/>
</dbReference>
<name>T1GMY8_MEGSC</name>
<dbReference type="EMBL" id="CAQQ02199494">
    <property type="status" value="NOT_ANNOTATED_CDS"/>
    <property type="molecule type" value="Genomic_DNA"/>
</dbReference>
<dbReference type="InterPro" id="IPR025110">
    <property type="entry name" value="AMP-bd_C"/>
</dbReference>
<dbReference type="AlphaFoldDB" id="T1GMY8"/>
<keyword evidence="2" id="KW-0576">Peroxisome</keyword>
<dbReference type="HOGENOM" id="CLU_000022_17_0_1"/>
<dbReference type="Gene3D" id="3.30.300.30">
    <property type="match status" value="1"/>
</dbReference>
<reference evidence="5" key="2">
    <citation type="submission" date="2015-06" db="UniProtKB">
        <authorList>
            <consortium name="EnsemblMetazoa"/>
        </authorList>
    </citation>
    <scope>IDENTIFICATION</scope>
</reference>
<dbReference type="STRING" id="36166.T1GMY8"/>
<comment type="subcellular location">
    <subcellularLocation>
        <location evidence="1">Peroxisome</location>
    </subcellularLocation>
</comment>
<dbReference type="Gene3D" id="3.40.50.12780">
    <property type="entry name" value="N-terminal domain of ligase-like"/>
    <property type="match status" value="1"/>
</dbReference>
<dbReference type="Pfam" id="PF00501">
    <property type="entry name" value="AMP-binding"/>
    <property type="match status" value="1"/>
</dbReference>